<feature type="transmembrane region" description="Helical" evidence="1">
    <location>
        <begin position="107"/>
        <end position="124"/>
    </location>
</feature>
<sequence length="143" mass="15994">MYNILKSYPLSVLSVVVIWVLCLIPIPETPLSDIRMIDKWTHFVLYGGLCVVEWAEYGRQHARPLNRRAWIYTLLLPVIMGGLIEIVQATCTGGNRSGDIMDWAADNIGVVLGQLIGIPLALTLSKWRRGGQACENCRSEDPQ</sequence>
<gene>
    <name evidence="2" type="ORF">FYJ73_05385</name>
</gene>
<organism evidence="2 3">
    <name type="scientific">Hallella mizrahii</name>
    <dbReference type="NCBI Taxonomy" id="2606637"/>
    <lineage>
        <taxon>Bacteria</taxon>
        <taxon>Pseudomonadati</taxon>
        <taxon>Bacteroidota</taxon>
        <taxon>Bacteroidia</taxon>
        <taxon>Bacteroidales</taxon>
        <taxon>Prevotellaceae</taxon>
        <taxon>Hallella</taxon>
    </lineage>
</organism>
<name>A0A7K0KDV4_9BACT</name>
<keyword evidence="1" id="KW-0472">Membrane</keyword>
<dbReference type="AlphaFoldDB" id="A0A7K0KDV4"/>
<dbReference type="Proteomes" id="UP000438914">
    <property type="component" value="Unassembled WGS sequence"/>
</dbReference>
<keyword evidence="3" id="KW-1185">Reference proteome</keyword>
<comment type="caution">
    <text evidence="2">The sequence shown here is derived from an EMBL/GenBank/DDBJ whole genome shotgun (WGS) entry which is preliminary data.</text>
</comment>
<dbReference type="RefSeq" id="WP_154533686.1">
    <property type="nucleotide sequence ID" value="NZ_VUNG01000009.1"/>
</dbReference>
<reference evidence="2 3" key="1">
    <citation type="submission" date="2019-08" db="EMBL/GenBank/DDBJ databases">
        <title>In-depth cultivation of the pig gut microbiome towards novel bacterial diversity and tailored functional studies.</title>
        <authorList>
            <person name="Wylensek D."/>
            <person name="Hitch T.C.A."/>
            <person name="Clavel T."/>
        </authorList>
    </citation>
    <scope>NUCLEOTIDE SEQUENCE [LARGE SCALE GENOMIC DNA]</scope>
    <source>
        <strain evidence="2 3">LKV-178-WT-2A</strain>
    </source>
</reference>
<keyword evidence="1" id="KW-0812">Transmembrane</keyword>
<dbReference type="EMBL" id="VUNG01000009">
    <property type="protein sequence ID" value="MST84103.1"/>
    <property type="molecule type" value="Genomic_DNA"/>
</dbReference>
<dbReference type="PANTHER" id="PTHR28008:SF1">
    <property type="entry name" value="DOMAIN PROTEIN, PUTATIVE (AFU_ORTHOLOGUE AFUA_3G10980)-RELATED"/>
    <property type="match status" value="1"/>
</dbReference>
<proteinExistence type="predicted"/>
<evidence type="ECO:0000256" key="1">
    <source>
        <dbReference type="SAM" id="Phobius"/>
    </source>
</evidence>
<protein>
    <submittedName>
        <fullName evidence="2">VanZ family protein</fullName>
    </submittedName>
</protein>
<feature type="transmembrane region" description="Helical" evidence="1">
    <location>
        <begin position="7"/>
        <end position="27"/>
    </location>
</feature>
<accession>A0A7K0KDV4</accession>
<evidence type="ECO:0000313" key="3">
    <source>
        <dbReference type="Proteomes" id="UP000438914"/>
    </source>
</evidence>
<dbReference type="PANTHER" id="PTHR28008">
    <property type="entry name" value="DOMAIN PROTEIN, PUTATIVE (AFU_ORTHOLOGUE AFUA_3G10980)-RELATED"/>
    <property type="match status" value="1"/>
</dbReference>
<evidence type="ECO:0000313" key="2">
    <source>
        <dbReference type="EMBL" id="MST84103.1"/>
    </source>
</evidence>
<keyword evidence="1" id="KW-1133">Transmembrane helix</keyword>
<feature type="transmembrane region" description="Helical" evidence="1">
    <location>
        <begin position="69"/>
        <end position="87"/>
    </location>
</feature>
<dbReference type="NCBIfam" id="NF037970">
    <property type="entry name" value="vanZ_1"/>
    <property type="match status" value="1"/>
</dbReference>